<dbReference type="PROSITE" id="PS50059">
    <property type="entry name" value="FKBP_PPIASE"/>
    <property type="match status" value="1"/>
</dbReference>
<evidence type="ECO:0000313" key="11">
    <source>
        <dbReference type="Proteomes" id="UP000062833"/>
    </source>
</evidence>
<feature type="domain" description="PPIase FKBP-type" evidence="9">
    <location>
        <begin position="235"/>
        <end position="323"/>
    </location>
</feature>
<dbReference type="InterPro" id="IPR046357">
    <property type="entry name" value="PPIase_dom_sf"/>
</dbReference>
<organism evidence="10 11">
    <name type="scientific">Arthrobacter alpinus</name>
    <dbReference type="NCBI Taxonomy" id="656366"/>
    <lineage>
        <taxon>Bacteria</taxon>
        <taxon>Bacillati</taxon>
        <taxon>Actinomycetota</taxon>
        <taxon>Actinomycetes</taxon>
        <taxon>Micrococcales</taxon>
        <taxon>Micrococcaceae</taxon>
        <taxon>Arthrobacter</taxon>
    </lineage>
</organism>
<evidence type="ECO:0000256" key="3">
    <source>
        <dbReference type="ARBA" id="ARBA00013194"/>
    </source>
</evidence>
<evidence type="ECO:0000313" key="10">
    <source>
        <dbReference type="EMBL" id="ALE92136.1"/>
    </source>
</evidence>
<dbReference type="Proteomes" id="UP000062833">
    <property type="component" value="Chromosome"/>
</dbReference>
<evidence type="ECO:0000256" key="7">
    <source>
        <dbReference type="SAM" id="MobiDB-lite"/>
    </source>
</evidence>
<evidence type="ECO:0000256" key="8">
    <source>
        <dbReference type="SAM" id="SignalP"/>
    </source>
</evidence>
<evidence type="ECO:0000256" key="1">
    <source>
        <dbReference type="ARBA" id="ARBA00000971"/>
    </source>
</evidence>
<dbReference type="SUPFAM" id="SSF54534">
    <property type="entry name" value="FKBP-like"/>
    <property type="match status" value="1"/>
</dbReference>
<evidence type="ECO:0000259" key="9">
    <source>
        <dbReference type="PROSITE" id="PS50059"/>
    </source>
</evidence>
<dbReference type="RefSeq" id="WP_062006615.1">
    <property type="nucleotide sequence ID" value="NZ_CP012677.1"/>
</dbReference>
<protein>
    <recommendedName>
        <fullName evidence="3 6">peptidylprolyl isomerase</fullName>
        <ecNumber evidence="3 6">5.2.1.8</ecNumber>
    </recommendedName>
</protein>
<comment type="similarity">
    <text evidence="2">Belongs to the FKBP-type PPIase family.</text>
</comment>
<evidence type="ECO:0000256" key="4">
    <source>
        <dbReference type="ARBA" id="ARBA00023110"/>
    </source>
</evidence>
<dbReference type="GO" id="GO:0003755">
    <property type="term" value="F:peptidyl-prolyl cis-trans isomerase activity"/>
    <property type="evidence" value="ECO:0007669"/>
    <property type="project" value="UniProtKB-KW"/>
</dbReference>
<proteinExistence type="inferred from homology"/>
<dbReference type="Gene3D" id="3.10.50.40">
    <property type="match status" value="1"/>
</dbReference>
<evidence type="ECO:0000256" key="2">
    <source>
        <dbReference type="ARBA" id="ARBA00006577"/>
    </source>
</evidence>
<evidence type="ECO:0000256" key="5">
    <source>
        <dbReference type="ARBA" id="ARBA00023235"/>
    </source>
</evidence>
<gene>
    <name evidence="10" type="ORF">AOC05_06990</name>
</gene>
<dbReference type="AlphaFoldDB" id="A0A0M4QW93"/>
<feature type="chain" id="PRO_5038347229" description="peptidylprolyl isomerase" evidence="8">
    <location>
        <begin position="22"/>
        <end position="323"/>
    </location>
</feature>
<dbReference type="PATRIC" id="fig|656366.3.peg.1494"/>
<dbReference type="EMBL" id="CP012677">
    <property type="protein sequence ID" value="ALE92136.1"/>
    <property type="molecule type" value="Genomic_DNA"/>
</dbReference>
<dbReference type="PROSITE" id="PS51257">
    <property type="entry name" value="PROKAR_LIPOPROTEIN"/>
    <property type="match status" value="1"/>
</dbReference>
<dbReference type="InterPro" id="IPR001179">
    <property type="entry name" value="PPIase_FKBP_dom"/>
</dbReference>
<keyword evidence="5 6" id="KW-0413">Isomerase</keyword>
<accession>A0A0M4QW93</accession>
<evidence type="ECO:0000256" key="6">
    <source>
        <dbReference type="PROSITE-ProRule" id="PRU00277"/>
    </source>
</evidence>
<keyword evidence="11" id="KW-1185">Reference proteome</keyword>
<keyword evidence="8" id="KW-0732">Signal</keyword>
<dbReference type="OrthoDB" id="25996at2"/>
<dbReference type="PANTHER" id="PTHR43811:SF19">
    <property type="entry name" value="39 KDA FK506-BINDING NUCLEAR PROTEIN"/>
    <property type="match status" value="1"/>
</dbReference>
<dbReference type="PANTHER" id="PTHR43811">
    <property type="entry name" value="FKBP-TYPE PEPTIDYL-PROLYL CIS-TRANS ISOMERASE FKPA"/>
    <property type="match status" value="1"/>
</dbReference>
<dbReference type="EC" id="5.2.1.8" evidence="3 6"/>
<reference evidence="11" key="1">
    <citation type="submission" date="2015-09" db="EMBL/GenBank/DDBJ databases">
        <title>Complete genome of Arthrobacter alpinus strain R3.8.</title>
        <authorList>
            <person name="See-Too W.S."/>
            <person name="Chan K.G."/>
        </authorList>
    </citation>
    <scope>NUCLEOTIDE SEQUENCE [LARGE SCALE GENOMIC DNA]</scope>
    <source>
        <strain evidence="11">R3.8</strain>
    </source>
</reference>
<dbReference type="KEGG" id="aaq:AOC05_06990"/>
<dbReference type="Pfam" id="PF00254">
    <property type="entry name" value="FKBP_C"/>
    <property type="match status" value="1"/>
</dbReference>
<name>A0A0M4QW93_9MICC</name>
<keyword evidence="4 6" id="KW-0697">Rotamase</keyword>
<sequence length="323" mass="33114">MRRILALLLPLLLLLSACSGATSDPSSSDSASTPPANAEALASVKVEDHGAGKPPTVTFDKPLAIKAESIRVVTEGTGAEIKAGQAVTLRAIGLNAEDGTSEGNNFADPAGERMLFDDTFKSQNPVVYNTFVGAKIGSYVAYAYPGTPAVAGSSAAPSQPAKPTVLSVFFIESASDIVKPLTKPEGETLTPPAGLPTVKENDKGVPAITIGDAKAPTELIAQDLIKGKGADVKSGDTIVVNYAGATFSDGKVFDESYSKGQTFTTPIGVGKVIPGWDKGLVGKTVGSRVLLVIPKELAYASANASNGQPIGDLVFVVDILGVE</sequence>
<feature type="signal peptide" evidence="8">
    <location>
        <begin position="1"/>
        <end position="21"/>
    </location>
</feature>
<feature type="region of interest" description="Disordered" evidence="7">
    <location>
        <begin position="182"/>
        <end position="201"/>
    </location>
</feature>
<comment type="catalytic activity">
    <reaction evidence="1 6">
        <text>[protein]-peptidylproline (omega=180) = [protein]-peptidylproline (omega=0)</text>
        <dbReference type="Rhea" id="RHEA:16237"/>
        <dbReference type="Rhea" id="RHEA-COMP:10747"/>
        <dbReference type="Rhea" id="RHEA-COMP:10748"/>
        <dbReference type="ChEBI" id="CHEBI:83833"/>
        <dbReference type="ChEBI" id="CHEBI:83834"/>
        <dbReference type="EC" id="5.2.1.8"/>
    </reaction>
</comment>